<evidence type="ECO:0000259" key="3">
    <source>
        <dbReference type="Pfam" id="PF00496"/>
    </source>
</evidence>
<dbReference type="SUPFAM" id="SSF53850">
    <property type="entry name" value="Periplasmic binding protein-like II"/>
    <property type="match status" value="1"/>
</dbReference>
<dbReference type="InterPro" id="IPR000914">
    <property type="entry name" value="SBP_5_dom"/>
</dbReference>
<dbReference type="CDD" id="cd08502">
    <property type="entry name" value="PBP2_NikA_DppA_OppA_like_16"/>
    <property type="match status" value="1"/>
</dbReference>
<proteinExistence type="predicted"/>
<protein>
    <submittedName>
        <fullName evidence="4">ABC transporter substrate-binding protein</fullName>
    </submittedName>
</protein>
<feature type="domain" description="Solute-binding protein family 5" evidence="3">
    <location>
        <begin position="86"/>
        <end position="438"/>
    </location>
</feature>
<dbReference type="InterPro" id="IPR030678">
    <property type="entry name" value="Peptide/Ni-bd"/>
</dbReference>
<keyword evidence="1 2" id="KW-0732">Signal</keyword>
<dbReference type="PANTHER" id="PTHR30290:SF38">
    <property type="entry name" value="D,D-DIPEPTIDE-BINDING PERIPLASMIC PROTEIN DDPA-RELATED"/>
    <property type="match status" value="1"/>
</dbReference>
<gene>
    <name evidence="4" type="ORF">FLB61_06485</name>
</gene>
<evidence type="ECO:0000256" key="1">
    <source>
        <dbReference type="ARBA" id="ARBA00022729"/>
    </source>
</evidence>
<dbReference type="InterPro" id="IPR039424">
    <property type="entry name" value="SBP_5"/>
</dbReference>
<dbReference type="PROSITE" id="PS51257">
    <property type="entry name" value="PROKAR_LIPOPROTEIN"/>
    <property type="match status" value="1"/>
</dbReference>
<evidence type="ECO:0000313" key="5">
    <source>
        <dbReference type="Proteomes" id="UP000779049"/>
    </source>
</evidence>
<dbReference type="Gene3D" id="3.40.190.10">
    <property type="entry name" value="Periplasmic binding protein-like II"/>
    <property type="match status" value="1"/>
</dbReference>
<feature type="chain" id="PRO_5046386842" evidence="2">
    <location>
        <begin position="25"/>
        <end position="525"/>
    </location>
</feature>
<comment type="caution">
    <text evidence="4">The sequence shown here is derived from an EMBL/GenBank/DDBJ whole genome shotgun (WGS) entry which is preliminary data.</text>
</comment>
<dbReference type="EMBL" id="VIRV01000007">
    <property type="protein sequence ID" value="MBY0758731.1"/>
    <property type="molecule type" value="Genomic_DNA"/>
</dbReference>
<sequence>MKMRKKIWSCVTALVLCTALFVSGCGGSNTEKKDTEKGADAKKEELHIAISANPPSLDPQSVNSNIVGGIGIHIYEPLFAMNANYEPTPVLAESYEVSKDGKEYTIKLRQGVKFHNGKEMTADDVVASMNRWVEVSAKANTLIGGSVFEKVDDYTVKLTVNEPASDIIMILAGPIQFAAIYPKEVVESATAEGISEYIGTGPYKVSEWKQDQYVELERYDEYQPAEGEASGLAGKKEAATKTIVYDVVTDASTRIAGVQSGQYDIAEEIPLDNYEELAKDTSLKLNVDKGGTLNLFLDTTEGIMANQKVREAALAALNCEDIMLAAYGNPELYELNNSWMDPTDTQWGTDAGKEFYSQNDTEKAKELLAESGYNNEKIVLVTTPDYAEMYNATLVVQEQLKKAGFNAEVESYDFSTFMEHRADPNQFDMFITSNSYNMLPIQLSVLDSGWAGLDRPEVSEGISKIRGAASDEEAAAAWGDIQTFLYEYGAATVLGHYTGVSAMDGGVEGVDYLRFNIYWGASAAE</sequence>
<name>A0ABS7L6P6_9FIRM</name>
<evidence type="ECO:0000313" key="4">
    <source>
        <dbReference type="EMBL" id="MBY0758731.1"/>
    </source>
</evidence>
<dbReference type="PANTHER" id="PTHR30290">
    <property type="entry name" value="PERIPLASMIC BINDING COMPONENT OF ABC TRANSPORTER"/>
    <property type="match status" value="1"/>
</dbReference>
<feature type="signal peptide" evidence="2">
    <location>
        <begin position="1"/>
        <end position="24"/>
    </location>
</feature>
<dbReference type="Pfam" id="PF00496">
    <property type="entry name" value="SBP_bac_5"/>
    <property type="match status" value="1"/>
</dbReference>
<accession>A0ABS7L6P6</accession>
<reference evidence="4 5" key="1">
    <citation type="journal article" date="2020" name="New Microbes New Infect">
        <title>Sellimonas caecigallum sp. nov., description and genome sequence of a new member of the Sellimonas genus isolated from the cecum of feral chicken.</title>
        <authorList>
            <person name="Wongkuna S."/>
            <person name="Ghimire S."/>
            <person name="Antony L."/>
            <person name="Chankhamhaengdecha S."/>
            <person name="Janvilisri T."/>
            <person name="Scaria J."/>
        </authorList>
    </citation>
    <scope>NUCLEOTIDE SEQUENCE [LARGE SCALE GENOMIC DNA]</scope>
    <source>
        <strain evidence="4 5">SW451</strain>
    </source>
</reference>
<dbReference type="Proteomes" id="UP000779049">
    <property type="component" value="Unassembled WGS sequence"/>
</dbReference>
<evidence type="ECO:0000256" key="2">
    <source>
        <dbReference type="SAM" id="SignalP"/>
    </source>
</evidence>
<dbReference type="Gene3D" id="3.10.105.10">
    <property type="entry name" value="Dipeptide-binding Protein, Domain 3"/>
    <property type="match status" value="1"/>
</dbReference>
<keyword evidence="5" id="KW-1185">Reference proteome</keyword>
<organism evidence="4 5">
    <name type="scientific">Sellimonas caecigallum</name>
    <dbReference type="NCBI Taxonomy" id="2592333"/>
    <lineage>
        <taxon>Bacteria</taxon>
        <taxon>Bacillati</taxon>
        <taxon>Bacillota</taxon>
        <taxon>Clostridia</taxon>
        <taxon>Lachnospirales</taxon>
        <taxon>Lachnospiraceae</taxon>
        <taxon>Sellimonas</taxon>
    </lineage>
</organism>
<dbReference type="PIRSF" id="PIRSF002741">
    <property type="entry name" value="MppA"/>
    <property type="match status" value="1"/>
</dbReference>